<keyword evidence="5" id="KW-0378">Hydrolase</keyword>
<dbReference type="GO" id="GO:0006310">
    <property type="term" value="P:DNA recombination"/>
    <property type="evidence" value="ECO:0007669"/>
    <property type="project" value="TreeGrafter"/>
</dbReference>
<dbReference type="InterPro" id="IPR001650">
    <property type="entry name" value="Helicase_C-like"/>
</dbReference>
<organism evidence="5 6">
    <name type="scientific">Lactobacillus paragasseri JV-V03</name>
    <dbReference type="NCBI Taxonomy" id="525326"/>
    <lineage>
        <taxon>Bacteria</taxon>
        <taxon>Bacillati</taxon>
        <taxon>Bacillota</taxon>
        <taxon>Bacilli</taxon>
        <taxon>Lactobacillales</taxon>
        <taxon>Lactobacillaceae</taxon>
        <taxon>Lactobacillus</taxon>
    </lineage>
</organism>
<dbReference type="GO" id="GO:0006270">
    <property type="term" value="P:DNA replication initiation"/>
    <property type="evidence" value="ECO:0007669"/>
    <property type="project" value="TreeGrafter"/>
</dbReference>
<dbReference type="GO" id="GO:0043138">
    <property type="term" value="F:3'-5' DNA helicase activity"/>
    <property type="evidence" value="ECO:0007669"/>
    <property type="project" value="TreeGrafter"/>
</dbReference>
<dbReference type="PANTHER" id="PTHR30580:SF1">
    <property type="entry name" value="COMF OPERON PROTEIN 1"/>
    <property type="match status" value="1"/>
</dbReference>
<evidence type="ECO:0000256" key="3">
    <source>
        <dbReference type="ARBA" id="ARBA00023125"/>
    </source>
</evidence>
<keyword evidence="5" id="KW-0347">Helicase</keyword>
<feature type="domain" description="Helicase C-terminal" evidence="4">
    <location>
        <begin position="4"/>
        <end position="139"/>
    </location>
</feature>
<reference evidence="5 6" key="1">
    <citation type="submission" date="2010-06" db="EMBL/GenBank/DDBJ databases">
        <authorList>
            <person name="Muzny D."/>
            <person name="Qin X."/>
            <person name="Buhay C."/>
            <person name="Dugan-Rocha S."/>
            <person name="Ding Y."/>
            <person name="Chen G."/>
            <person name="Hawes A."/>
            <person name="Holder M."/>
            <person name="Jhangiani S."/>
            <person name="Johnson A."/>
            <person name="Khan Z."/>
            <person name="Li Z."/>
            <person name="Liu W."/>
            <person name="Liu X."/>
            <person name="Perez L."/>
            <person name="Shen H."/>
            <person name="Wang Q."/>
            <person name="Watt J."/>
            <person name="Xi L."/>
            <person name="Xin Y."/>
            <person name="Zhou J."/>
            <person name="Deng J."/>
            <person name="Jiang H."/>
            <person name="Liu Y."/>
            <person name="Qu J."/>
            <person name="Song X.-Z."/>
            <person name="Zhang L."/>
            <person name="Villasana D."/>
            <person name="Johnson A."/>
            <person name="Liu J."/>
            <person name="Liyanage D."/>
            <person name="Lorensuhewa L."/>
            <person name="Robinson T."/>
            <person name="Song A."/>
            <person name="Song B.-B."/>
            <person name="Dinh H."/>
            <person name="Thornton R."/>
            <person name="Coyle M."/>
            <person name="Francisco L."/>
            <person name="Jackson L."/>
            <person name="Javaid M."/>
            <person name="Korchina V."/>
            <person name="Kovar C."/>
            <person name="Mata R."/>
            <person name="Mathew T."/>
            <person name="Ngo R."/>
            <person name="Nguyen L."/>
            <person name="Nguyen N."/>
            <person name="Okwuonu G."/>
            <person name="Ongeri F."/>
            <person name="Pham C."/>
            <person name="Simmons D."/>
            <person name="Wilczek-Boney K."/>
            <person name="Hale W."/>
            <person name="Jakkamsetti A."/>
            <person name="Pham P."/>
            <person name="Ruth R."/>
            <person name="San Lucas F."/>
            <person name="Warren J."/>
            <person name="Zhang J."/>
            <person name="Zhao Z."/>
            <person name="Zhou C."/>
            <person name="Zhu D."/>
            <person name="Lee S."/>
            <person name="Bess C."/>
            <person name="Blankenburg K."/>
            <person name="Forbes L."/>
            <person name="Fu Q."/>
            <person name="Gubbala S."/>
            <person name="Hirani K."/>
            <person name="Jayaseelan J.C."/>
            <person name="Lara F."/>
            <person name="Munidasa M."/>
            <person name="Palculict T."/>
            <person name="Patil S."/>
            <person name="Pu L.-L."/>
            <person name="Saada N."/>
            <person name="Tang L."/>
            <person name="Weissenberger G."/>
            <person name="Zhu Y."/>
            <person name="Hemphill L."/>
            <person name="Shang Y."/>
            <person name="Youmans B."/>
            <person name="Ayvaz T."/>
            <person name="Ross M."/>
            <person name="Santibanez J."/>
            <person name="Aqrawi P."/>
            <person name="Gross S."/>
            <person name="Joshi V."/>
            <person name="Fowler G."/>
            <person name="Nazareth L."/>
            <person name="Reid J."/>
            <person name="Worley K."/>
            <person name="Petrosino J."/>
            <person name="Highlander S."/>
            <person name="Gibbs R."/>
        </authorList>
    </citation>
    <scope>NUCLEOTIDE SEQUENCE [LARGE SCALE GENOMIC DNA]</scope>
    <source>
        <strain evidence="5 6">JV-V03</strain>
    </source>
</reference>
<keyword evidence="3" id="KW-0238">DNA-binding</keyword>
<dbReference type="Proteomes" id="UP000003672">
    <property type="component" value="Unassembled WGS sequence"/>
</dbReference>
<gene>
    <name evidence="5" type="primary">comFB</name>
    <name evidence="5" type="ORF">HMPREF0514_10211</name>
</gene>
<name>A0AA87DDS2_9LACO</name>
<dbReference type="SMART" id="SM00490">
    <property type="entry name" value="HELICc"/>
    <property type="match status" value="1"/>
</dbReference>
<keyword evidence="1" id="KW-0547">Nucleotide-binding</keyword>
<protein>
    <submittedName>
        <fullName evidence="5">Helicase C-terminal domain protein</fullName>
    </submittedName>
</protein>
<accession>A0AA87DDS2</accession>
<evidence type="ECO:0000313" key="5">
    <source>
        <dbReference type="EMBL" id="EFJ69767.1"/>
    </source>
</evidence>
<proteinExistence type="predicted"/>
<dbReference type="EMBL" id="ACGO02000001">
    <property type="protein sequence ID" value="EFJ69767.1"/>
    <property type="molecule type" value="Genomic_DNA"/>
</dbReference>
<dbReference type="GO" id="GO:0005524">
    <property type="term" value="F:ATP binding"/>
    <property type="evidence" value="ECO:0007669"/>
    <property type="project" value="UniProtKB-KW"/>
</dbReference>
<evidence type="ECO:0000256" key="1">
    <source>
        <dbReference type="ARBA" id="ARBA00022741"/>
    </source>
</evidence>
<keyword evidence="2" id="KW-0067">ATP-binding</keyword>
<sequence>MIKQIKQILDMKKPLLIFVPRIKELPAYEEYISSIFKASKIVSVYAGDKDRQAKVASFRKREIDILLTTTILERGVTFKHVQVIVIAADDPIYNTPSLVQIAGRVGRSADDRDGLVLFCYHKYTKSIREAMRQIRMMNR</sequence>
<comment type="caution">
    <text evidence="5">The sequence shown here is derived from an EMBL/GenBank/DDBJ whole genome shotgun (WGS) entry which is preliminary data.</text>
</comment>
<dbReference type="Gene3D" id="3.40.50.300">
    <property type="entry name" value="P-loop containing nucleotide triphosphate hydrolases"/>
    <property type="match status" value="1"/>
</dbReference>
<evidence type="ECO:0000259" key="4">
    <source>
        <dbReference type="PROSITE" id="PS51194"/>
    </source>
</evidence>
<dbReference type="InterPro" id="IPR027417">
    <property type="entry name" value="P-loop_NTPase"/>
</dbReference>
<dbReference type="AlphaFoldDB" id="A0AA87DDS2"/>
<dbReference type="GO" id="GO:0006302">
    <property type="term" value="P:double-strand break repair"/>
    <property type="evidence" value="ECO:0007669"/>
    <property type="project" value="TreeGrafter"/>
</dbReference>
<dbReference type="PANTHER" id="PTHR30580">
    <property type="entry name" value="PRIMOSOMAL PROTEIN N"/>
    <property type="match status" value="1"/>
</dbReference>
<dbReference type="PROSITE" id="PS51194">
    <property type="entry name" value="HELICASE_CTER"/>
    <property type="match status" value="1"/>
</dbReference>
<dbReference type="SUPFAM" id="SSF52540">
    <property type="entry name" value="P-loop containing nucleoside triphosphate hydrolases"/>
    <property type="match status" value="1"/>
</dbReference>
<evidence type="ECO:0000313" key="6">
    <source>
        <dbReference type="Proteomes" id="UP000003672"/>
    </source>
</evidence>
<evidence type="ECO:0000256" key="2">
    <source>
        <dbReference type="ARBA" id="ARBA00022840"/>
    </source>
</evidence>
<dbReference type="GO" id="GO:0003677">
    <property type="term" value="F:DNA binding"/>
    <property type="evidence" value="ECO:0007669"/>
    <property type="project" value="UniProtKB-KW"/>
</dbReference>
<dbReference type="Pfam" id="PF00271">
    <property type="entry name" value="Helicase_C"/>
    <property type="match status" value="1"/>
</dbReference>